<evidence type="ECO:0000313" key="2">
    <source>
        <dbReference type="EMBL" id="KPI88770.1"/>
    </source>
</evidence>
<dbReference type="Proteomes" id="UP000038009">
    <property type="component" value="Unassembled WGS sequence"/>
</dbReference>
<evidence type="ECO:0000313" key="3">
    <source>
        <dbReference type="Proteomes" id="UP000038009"/>
    </source>
</evidence>
<feature type="region of interest" description="Disordered" evidence="1">
    <location>
        <begin position="462"/>
        <end position="497"/>
    </location>
</feature>
<name>A0A0N1PCW8_LEPSE</name>
<keyword evidence="3" id="KW-1185">Reference proteome</keyword>
<evidence type="ECO:0000256" key="1">
    <source>
        <dbReference type="SAM" id="MobiDB-lite"/>
    </source>
</evidence>
<feature type="compositionally biased region" description="Low complexity" evidence="1">
    <location>
        <begin position="409"/>
        <end position="423"/>
    </location>
</feature>
<reference evidence="2 3" key="1">
    <citation type="journal article" date="2015" name="PLoS Pathog.">
        <title>Leptomonas seymouri: Adaptations to the Dixenous Life Cycle Analyzed by Genome Sequencing, Transcriptome Profiling and Co-infection with Leishmania donovani.</title>
        <authorList>
            <person name="Kraeva N."/>
            <person name="Butenko A."/>
            <person name="Hlavacova J."/>
            <person name="Kostygov A."/>
            <person name="Myskova J."/>
            <person name="Grybchuk D."/>
            <person name="Lestinova T."/>
            <person name="Votypka J."/>
            <person name="Volf P."/>
            <person name="Opperdoes F."/>
            <person name="Flegontov P."/>
            <person name="Lukes J."/>
            <person name="Yurchenko V."/>
        </authorList>
    </citation>
    <scope>NUCLEOTIDE SEQUENCE [LARGE SCALE GENOMIC DNA]</scope>
    <source>
        <strain evidence="2 3">ATCC 30220</strain>
    </source>
</reference>
<organism evidence="2 3">
    <name type="scientific">Leptomonas seymouri</name>
    <dbReference type="NCBI Taxonomy" id="5684"/>
    <lineage>
        <taxon>Eukaryota</taxon>
        <taxon>Discoba</taxon>
        <taxon>Euglenozoa</taxon>
        <taxon>Kinetoplastea</taxon>
        <taxon>Metakinetoplastina</taxon>
        <taxon>Trypanosomatida</taxon>
        <taxon>Trypanosomatidae</taxon>
        <taxon>Leishmaniinae</taxon>
        <taxon>Leptomonas</taxon>
    </lineage>
</organism>
<comment type="caution">
    <text evidence="2">The sequence shown here is derived from an EMBL/GenBank/DDBJ whole genome shotgun (WGS) entry which is preliminary data.</text>
</comment>
<feature type="region of interest" description="Disordered" evidence="1">
    <location>
        <begin position="1"/>
        <end position="21"/>
    </location>
</feature>
<dbReference type="VEuPathDB" id="TriTrypDB:Lsey_0041_0300"/>
<protein>
    <submittedName>
        <fullName evidence="2">Uncharacterized protein</fullName>
    </submittedName>
</protein>
<gene>
    <name evidence="2" type="ORF">ABL78_2149</name>
</gene>
<sequence>MPSDFFKASVPPALRPASDLPATGAEAAVATTSAATGTSAIKLQSSSIMKAEDFEEDWQRLPGDVVYLRELLHTVDAPYQRAPALSSTAANGSVTSTVKGAAITGRRDGGKSKGQEEEDYAAQRMREKQIEVIERRRRRAQCRCDAVDAAFARSIERRIQAMRHLSQDPPAERLVGQGMIQYVPAALLPDSILDADERPRPGTLPLLPHSVVETYMHQQLTYGGTNPNSTAKAHSLTLQTAPAIADNAARPPNEPDALVFLTQLDAGGTPGHDVKEGCVGNSNSGALQGPSSLVEGGSGSRVAPQQHKFMSVSLPVDVKAEGPLSAAKKEEGMEEDDEHWMRPSNFTATNKDRWHELGYHVVVVGGSDGDERAAAGRAFQAIAALSKENSSANAVPTTSVGPRQEKVHPSMSLPSSSKPSAMSQRGSHGHDATPGDAPWKWPALAPLPPVCLIQRRLPEEDMTAAELRHQQPPTTLNSRRRLVGGGDERPSWKVYRK</sequence>
<feature type="region of interest" description="Disordered" evidence="1">
    <location>
        <begin position="387"/>
        <end position="437"/>
    </location>
</feature>
<dbReference type="OrthoDB" id="266987at2759"/>
<accession>A0A0N1PCW8</accession>
<dbReference type="OMA" id="YDEDWHR"/>
<feature type="compositionally biased region" description="Polar residues" evidence="1">
    <location>
        <begin position="387"/>
        <end position="401"/>
    </location>
</feature>
<dbReference type="AlphaFoldDB" id="A0A0N1PCW8"/>
<proteinExistence type="predicted"/>
<dbReference type="EMBL" id="LJSK01000041">
    <property type="protein sequence ID" value="KPI88770.1"/>
    <property type="molecule type" value="Genomic_DNA"/>
</dbReference>